<protein>
    <submittedName>
        <fullName evidence="2">Uncharacterized protein</fullName>
    </submittedName>
</protein>
<feature type="compositionally biased region" description="Low complexity" evidence="1">
    <location>
        <begin position="97"/>
        <end position="116"/>
    </location>
</feature>
<comment type="caution">
    <text evidence="2">The sequence shown here is derived from an EMBL/GenBank/DDBJ whole genome shotgun (WGS) entry which is preliminary data.</text>
</comment>
<dbReference type="AlphaFoldDB" id="A0AAE8SQN6"/>
<gene>
    <name evidence="2" type="ORF">DNG_00348</name>
</gene>
<evidence type="ECO:0000313" key="2">
    <source>
        <dbReference type="EMBL" id="SPN96828.1"/>
    </source>
</evidence>
<organism evidence="2 3">
    <name type="scientific">Cephalotrichum gorgonifer</name>
    <dbReference type="NCBI Taxonomy" id="2041049"/>
    <lineage>
        <taxon>Eukaryota</taxon>
        <taxon>Fungi</taxon>
        <taxon>Dikarya</taxon>
        <taxon>Ascomycota</taxon>
        <taxon>Pezizomycotina</taxon>
        <taxon>Sordariomycetes</taxon>
        <taxon>Hypocreomycetidae</taxon>
        <taxon>Microascales</taxon>
        <taxon>Microascaceae</taxon>
        <taxon>Cephalotrichum</taxon>
    </lineage>
</organism>
<evidence type="ECO:0000256" key="1">
    <source>
        <dbReference type="SAM" id="MobiDB-lite"/>
    </source>
</evidence>
<keyword evidence="3" id="KW-1185">Reference proteome</keyword>
<evidence type="ECO:0000313" key="3">
    <source>
        <dbReference type="Proteomes" id="UP001187682"/>
    </source>
</evidence>
<dbReference type="Proteomes" id="UP001187682">
    <property type="component" value="Unassembled WGS sequence"/>
</dbReference>
<proteinExistence type="predicted"/>
<dbReference type="EMBL" id="ONZQ02000001">
    <property type="protein sequence ID" value="SPN96828.1"/>
    <property type="molecule type" value="Genomic_DNA"/>
</dbReference>
<feature type="region of interest" description="Disordered" evidence="1">
    <location>
        <begin position="91"/>
        <end position="116"/>
    </location>
</feature>
<accession>A0AAE8SQN6</accession>
<reference evidence="2" key="1">
    <citation type="submission" date="2018-03" db="EMBL/GenBank/DDBJ databases">
        <authorList>
            <person name="Guldener U."/>
        </authorList>
    </citation>
    <scope>NUCLEOTIDE SEQUENCE</scope>
</reference>
<sequence>MMLSAQPALPMQPQEDLASLFARNLVLNPELAARQQAQVQEQLHLQQQRMEIQQNQIASPMPSPAPEQPAAAPIIYSISQHYHHSTHIPLRQQGLEQQAPPRRSSEPPQSEQESCEGMLRAHGIDPSTLGPSQTQLFRIAAPDQKARLVELWSIFPPANRDENPSVAWNSTTMEQEEQMARMRYERQQQENAMNTGYVTLQSTEGRWEAEPYMQSGYEELMRREEEESRLRTDRPKDAYSHFGVAVGGAREEAACSYSRATDPVYGIENRYSAPASHGTVSWEGVSRIHAPAGTADAMDII</sequence>
<name>A0AAE8SQN6_9PEZI</name>